<feature type="region of interest" description="Disordered" evidence="2">
    <location>
        <begin position="1283"/>
        <end position="1306"/>
    </location>
</feature>
<evidence type="ECO:0000313" key="4">
    <source>
        <dbReference type="Proteomes" id="UP001165080"/>
    </source>
</evidence>
<proteinExistence type="predicted"/>
<keyword evidence="1" id="KW-0802">TPR repeat</keyword>
<feature type="region of interest" description="Disordered" evidence="2">
    <location>
        <begin position="530"/>
        <end position="602"/>
    </location>
</feature>
<protein>
    <submittedName>
        <fullName evidence="3">Uncharacterized protein</fullName>
    </submittedName>
</protein>
<dbReference type="Gene3D" id="1.25.40.10">
    <property type="entry name" value="Tetratricopeptide repeat domain"/>
    <property type="match status" value="1"/>
</dbReference>
<dbReference type="OrthoDB" id="541719at2759"/>
<keyword evidence="4" id="KW-1185">Reference proteome</keyword>
<feature type="compositionally biased region" description="Gly residues" evidence="2">
    <location>
        <begin position="365"/>
        <end position="376"/>
    </location>
</feature>
<dbReference type="EMBL" id="BRXU01000001">
    <property type="protein sequence ID" value="GLC48505.1"/>
    <property type="molecule type" value="Genomic_DNA"/>
</dbReference>
<feature type="region of interest" description="Disordered" evidence="2">
    <location>
        <begin position="331"/>
        <end position="395"/>
    </location>
</feature>
<comment type="caution">
    <text evidence="3">The sequence shown here is derived from an EMBL/GenBank/DDBJ whole genome shotgun (WGS) entry which is preliminary data.</text>
</comment>
<feature type="repeat" description="TPR" evidence="1">
    <location>
        <begin position="1100"/>
        <end position="1133"/>
    </location>
</feature>
<dbReference type="GO" id="GO:0003727">
    <property type="term" value="F:single-stranded RNA binding"/>
    <property type="evidence" value="ECO:0007669"/>
    <property type="project" value="TreeGrafter"/>
</dbReference>
<dbReference type="SUPFAM" id="SSF48452">
    <property type="entry name" value="TPR-like"/>
    <property type="match status" value="1"/>
</dbReference>
<dbReference type="GO" id="GO:0003729">
    <property type="term" value="F:mRNA binding"/>
    <property type="evidence" value="ECO:0007669"/>
    <property type="project" value="InterPro"/>
</dbReference>
<name>A0A9W6BB21_9CHLO</name>
<gene>
    <name evidence="3" type="primary">PLEST001050</name>
    <name evidence="3" type="ORF">PLESTB_000105400</name>
</gene>
<dbReference type="InterPro" id="IPR044624">
    <property type="entry name" value="Mbb1-like"/>
</dbReference>
<evidence type="ECO:0000313" key="3">
    <source>
        <dbReference type="EMBL" id="GLC48505.1"/>
    </source>
</evidence>
<dbReference type="GO" id="GO:0006417">
    <property type="term" value="P:regulation of translation"/>
    <property type="evidence" value="ECO:0007669"/>
    <property type="project" value="TreeGrafter"/>
</dbReference>
<dbReference type="PROSITE" id="PS50005">
    <property type="entry name" value="TPR"/>
    <property type="match status" value="1"/>
</dbReference>
<reference evidence="3 4" key="1">
    <citation type="journal article" date="2023" name="Commun. Biol.">
        <title>Reorganization of the ancestral sex-determining regions during the evolution of trioecy in Pleodorina starrii.</title>
        <authorList>
            <person name="Takahashi K."/>
            <person name="Suzuki S."/>
            <person name="Kawai-Toyooka H."/>
            <person name="Yamamoto K."/>
            <person name="Hamaji T."/>
            <person name="Ootsuki R."/>
            <person name="Yamaguchi H."/>
            <person name="Kawachi M."/>
            <person name="Higashiyama T."/>
            <person name="Nozaki H."/>
        </authorList>
    </citation>
    <scope>NUCLEOTIDE SEQUENCE [LARGE SCALE GENOMIC DNA]</scope>
    <source>
        <strain evidence="3 4">NIES-4479</strain>
    </source>
</reference>
<feature type="region of interest" description="Disordered" evidence="2">
    <location>
        <begin position="910"/>
        <end position="944"/>
    </location>
</feature>
<dbReference type="InterPro" id="IPR019734">
    <property type="entry name" value="TPR_rpt"/>
</dbReference>
<dbReference type="Proteomes" id="UP001165080">
    <property type="component" value="Unassembled WGS sequence"/>
</dbReference>
<evidence type="ECO:0000256" key="1">
    <source>
        <dbReference type="PROSITE-ProRule" id="PRU00339"/>
    </source>
</evidence>
<sequence length="1389" mass="144063">MGPLRVPSYLCLERCSSSGQTWTASHRRTAAAQAHGRGRRKSHRYVGVNPSPLTECGTVAPSTSASTFSWPLPDLKARDSTNGPAGSACTSPSAFVRSEAGTAAQSLPSVSVVANFRRGQSDDAALKLLHVLQLSSDDSPVGRLLASCVPSSSTRQAGESAQASAVLGQISRADVVAAAALLPALTWQWLSVADLDGWVDRGVAQLLRETLLVQKAATDASASISELVGWCLDNCSAPATALAALWGQQQAQALPPRSRSFYGLMLQRLGLSEESQPQLLATGIVLATAAAAGGVAGVGGGGGGGGRAAEAATAAAGQRAVVMCGSVARTAVPTSSRRRSPEGLEEADGHEAGTDDEEAEAGPNGSAGRGGGGSSGSGSKKGPAEEGAEPGLGLDPAAESDLVIVGEIPAAARALLEQSAAGEDEAGEEEEAEEEAAAAMQLQSPQPGQARGGRLANGAVGRNGGGSLAGGAAASGTVRGSSAANATRLRGPVGAASDGDGGAGPPVAADAAAEAAAATAAAMAAAAAQGSAGGQDPQPYEGPTAAFPPASALDAAAPSAVTRPTASLLQRPARSPAAAPDPDLDPGAEDGTTAAGSPGYYFQGSAPGPQQAYFAVRLVAVGRFPLRNLSGEALTDGITIPDTGPVVISSDPRVFPGTEAVLSDYSTAAGDKLAMRLEHVVDRSFYDKVVLQLFNISRVKRKRTENSLMYVNGKPVNVGDPGVVLFPGDEVWFGNRNFSFRVEALPGLPSAVQEALQRLCGDGATADDDDATTATTSTAVADGYTSDGGEASWSDEEQASATAAAAAARARFPALSSEPDMAELSNLSRRDPVRAEAVLRRLAAANPGDAAVWLIWAQTAGRMEGPGWQAKTRLLFRAAVEVARGMEVIPPPPSALQIAAQRTVARGRGRLATRGGGGSQGSVSSGGDDDDDDHDRGAAAAAATAEPQRHNWLLVQALGNWGKHEWRLRMYGSARHLFRAAVDEAARHPDGVAGGGGAAILHYWASRELDALNVRNARIVAAEALRKCPADVALYVLAAGVELEGGNLELAKSYCQRAYSLDRTDKQLFLVWPRVEAALGDRLKARLLYERALDMYPLNTKILNLYARFEAEEGSYREAAELYDRALHIDPMSPVMGVHNRADWASLEADLGNTGLARGLLEGGLNAHPRSTPLLVTLAKVERLEGRYMEALQLVRAAQTISGPFNAAVMTERAQVLRALGEREMAANLSRHVAAVKELNRMKQQGYWGSEAWRAYIESTRSAEQQSLVVAARARKLQLGWAPATRGAKPVPTGAAGDGRRPAAPEAQQWMQLEQLRSRRAEARRLEAQRAARVRELEEGGAVAGAGAAGSTSSGDDDYNDYYDEAPVSVPSLDSVRRPMPGDEDVYDA</sequence>
<dbReference type="PANTHER" id="PTHR44917:SF1">
    <property type="entry name" value="PROTEIN HIGH CHLOROPHYLL FLUORESCENT 107"/>
    <property type="match status" value="1"/>
</dbReference>
<feature type="region of interest" description="Disordered" evidence="2">
    <location>
        <begin position="419"/>
        <end position="507"/>
    </location>
</feature>
<dbReference type="InterPro" id="IPR003107">
    <property type="entry name" value="HAT"/>
</dbReference>
<feature type="region of interest" description="Disordered" evidence="2">
    <location>
        <begin position="763"/>
        <end position="795"/>
    </location>
</feature>
<feature type="region of interest" description="Disordered" evidence="2">
    <location>
        <begin position="1335"/>
        <end position="1389"/>
    </location>
</feature>
<feature type="compositionally biased region" description="Acidic residues" evidence="2">
    <location>
        <begin position="1355"/>
        <end position="1364"/>
    </location>
</feature>
<organism evidence="3 4">
    <name type="scientific">Pleodorina starrii</name>
    <dbReference type="NCBI Taxonomy" id="330485"/>
    <lineage>
        <taxon>Eukaryota</taxon>
        <taxon>Viridiplantae</taxon>
        <taxon>Chlorophyta</taxon>
        <taxon>core chlorophytes</taxon>
        <taxon>Chlorophyceae</taxon>
        <taxon>CS clade</taxon>
        <taxon>Chlamydomonadales</taxon>
        <taxon>Volvocaceae</taxon>
        <taxon>Pleodorina</taxon>
    </lineage>
</organism>
<feature type="compositionally biased region" description="Low complexity" evidence="2">
    <location>
        <begin position="772"/>
        <end position="783"/>
    </location>
</feature>
<feature type="compositionally biased region" description="Basic and acidic residues" evidence="2">
    <location>
        <begin position="339"/>
        <end position="353"/>
    </location>
</feature>
<dbReference type="PANTHER" id="PTHR44917">
    <property type="entry name" value="PROTEIN HIGH CHLOROPHYLL FLUORESCENT 107"/>
    <property type="match status" value="1"/>
</dbReference>
<accession>A0A9W6BB21</accession>
<dbReference type="SMART" id="SM00386">
    <property type="entry name" value="HAT"/>
    <property type="match status" value="5"/>
</dbReference>
<dbReference type="GO" id="GO:0006397">
    <property type="term" value="P:mRNA processing"/>
    <property type="evidence" value="ECO:0007669"/>
    <property type="project" value="InterPro"/>
</dbReference>
<feature type="compositionally biased region" description="Low complexity" evidence="2">
    <location>
        <begin position="545"/>
        <end position="560"/>
    </location>
</feature>
<evidence type="ECO:0000256" key="2">
    <source>
        <dbReference type="SAM" id="MobiDB-lite"/>
    </source>
</evidence>
<feature type="compositionally biased region" description="Low complexity" evidence="2">
    <location>
        <begin position="572"/>
        <end position="581"/>
    </location>
</feature>
<feature type="region of interest" description="Disordered" evidence="2">
    <location>
        <begin position="26"/>
        <end position="48"/>
    </location>
</feature>
<dbReference type="InterPro" id="IPR011990">
    <property type="entry name" value="TPR-like_helical_dom_sf"/>
</dbReference>
<feature type="compositionally biased region" description="Acidic residues" evidence="2">
    <location>
        <begin position="422"/>
        <end position="436"/>
    </location>
</feature>